<accession>E8LN40</accession>
<sequence>MRNVEEISVSQQAFYLSEVKCIAYMGVKTALSYRLFCIRSGLYQHF</sequence>
<gene>
    <name evidence="1" type="ORF">HMPREF9444_02193</name>
</gene>
<dbReference type="AlphaFoldDB" id="E8LN40"/>
<evidence type="ECO:0000313" key="1">
    <source>
        <dbReference type="EMBL" id="EFY06101.1"/>
    </source>
</evidence>
<reference evidence="1 2" key="1">
    <citation type="submission" date="2011-01" db="EMBL/GenBank/DDBJ databases">
        <authorList>
            <person name="Weinstock G."/>
            <person name="Sodergren E."/>
            <person name="Clifton S."/>
            <person name="Fulton L."/>
            <person name="Fulton B."/>
            <person name="Courtney L."/>
            <person name="Fronick C."/>
            <person name="Harrison M."/>
            <person name="Strong C."/>
            <person name="Farmer C."/>
            <person name="Delahaunty K."/>
            <person name="Markovic C."/>
            <person name="Hall O."/>
            <person name="Minx P."/>
            <person name="Tomlinson C."/>
            <person name="Mitreva M."/>
            <person name="Hou S."/>
            <person name="Chen J."/>
            <person name="Wollam A."/>
            <person name="Pepin K.H."/>
            <person name="Johnson M."/>
            <person name="Bhonagiri V."/>
            <person name="Zhang X."/>
            <person name="Suruliraj S."/>
            <person name="Warren W."/>
            <person name="Chinwalla A."/>
            <person name="Mardis E.R."/>
            <person name="Wilson R.K."/>
        </authorList>
    </citation>
    <scope>NUCLEOTIDE SEQUENCE [LARGE SCALE GENOMIC DNA]</scope>
    <source>
        <strain evidence="2">DSM 22608 / JCM 16073 / KCTC 15190 / YIT 12066</strain>
    </source>
</reference>
<organism evidence="1 2">
    <name type="scientific">Succinatimonas hippei (strain DSM 22608 / JCM 16073 / KCTC 15190 / YIT 12066)</name>
    <dbReference type="NCBI Taxonomy" id="762983"/>
    <lineage>
        <taxon>Bacteria</taxon>
        <taxon>Pseudomonadati</taxon>
        <taxon>Pseudomonadota</taxon>
        <taxon>Gammaproteobacteria</taxon>
        <taxon>Aeromonadales</taxon>
        <taxon>Succinivibrionaceae</taxon>
        <taxon>Succinatimonas</taxon>
    </lineage>
</organism>
<keyword evidence="2" id="KW-1185">Reference proteome</keyword>
<protein>
    <submittedName>
        <fullName evidence="1">Uncharacterized protein</fullName>
    </submittedName>
</protein>
<comment type="caution">
    <text evidence="1">The sequence shown here is derived from an EMBL/GenBank/DDBJ whole genome shotgun (WGS) entry which is preliminary data.</text>
</comment>
<dbReference type="Proteomes" id="UP000018458">
    <property type="component" value="Unassembled WGS sequence"/>
</dbReference>
<evidence type="ECO:0000313" key="2">
    <source>
        <dbReference type="Proteomes" id="UP000018458"/>
    </source>
</evidence>
<dbReference type="HOGENOM" id="CLU_3189842_0_0_6"/>
<proteinExistence type="predicted"/>
<dbReference type="STRING" id="762983.HMPREF9444_02193"/>
<dbReference type="EMBL" id="AEVO01000156">
    <property type="protein sequence ID" value="EFY06101.1"/>
    <property type="molecule type" value="Genomic_DNA"/>
</dbReference>
<name>E8LN40_SUCHY</name>